<feature type="domain" description="N-acyltransferase N-terminal" evidence="1">
    <location>
        <begin position="1"/>
        <end position="118"/>
    </location>
</feature>
<protein>
    <submittedName>
        <fullName evidence="3">Acyltransferase domain-containing protein</fullName>
    </submittedName>
</protein>
<evidence type="ECO:0000259" key="2">
    <source>
        <dbReference type="Pfam" id="PF18164"/>
    </source>
</evidence>
<reference evidence="3 4" key="1">
    <citation type="submission" date="2024-09" db="EMBL/GenBank/DDBJ databases">
        <authorList>
            <person name="Sun Q."/>
            <person name="Mori K."/>
        </authorList>
    </citation>
    <scope>NUCLEOTIDE SEQUENCE [LARGE SCALE GENOMIC DNA]</scope>
    <source>
        <strain evidence="3 4">TISTR 2452</strain>
    </source>
</reference>
<name>A0ABV5KTT2_9BACL</name>
<keyword evidence="3" id="KW-0808">Transferase</keyword>
<dbReference type="Proteomes" id="UP001589747">
    <property type="component" value="Unassembled WGS sequence"/>
</dbReference>
<accession>A0ABV5KTT2</accession>
<dbReference type="Pfam" id="PF18164">
    <property type="entry name" value="GNAT_C"/>
    <property type="match status" value="1"/>
</dbReference>
<organism evidence="3 4">
    <name type="scientific">Paenibacillus aurantiacus</name>
    <dbReference type="NCBI Taxonomy" id="1936118"/>
    <lineage>
        <taxon>Bacteria</taxon>
        <taxon>Bacillati</taxon>
        <taxon>Bacillota</taxon>
        <taxon>Bacilli</taxon>
        <taxon>Bacillales</taxon>
        <taxon>Paenibacillaceae</taxon>
        <taxon>Paenibacillus</taxon>
    </lineage>
</organism>
<evidence type="ECO:0000259" key="1">
    <source>
        <dbReference type="Pfam" id="PF18082"/>
    </source>
</evidence>
<dbReference type="RefSeq" id="WP_377496472.1">
    <property type="nucleotide sequence ID" value="NZ_JBHMDO010000029.1"/>
</dbReference>
<dbReference type="InterPro" id="IPR041644">
    <property type="entry name" value="GNAT_C"/>
</dbReference>
<dbReference type="Pfam" id="PF18082">
    <property type="entry name" value="NAT_N"/>
    <property type="match status" value="1"/>
</dbReference>
<dbReference type="InterPro" id="IPR041273">
    <property type="entry name" value="NAT_N"/>
</dbReference>
<gene>
    <name evidence="3" type="ORF">ACFFSY_17915</name>
</gene>
<keyword evidence="4" id="KW-1185">Reference proteome</keyword>
<evidence type="ECO:0000313" key="4">
    <source>
        <dbReference type="Proteomes" id="UP001589747"/>
    </source>
</evidence>
<dbReference type="Gene3D" id="3.40.630.120">
    <property type="match status" value="1"/>
</dbReference>
<feature type="domain" description="GNAT-like C-terminal" evidence="2">
    <location>
        <begin position="120"/>
        <end position="265"/>
    </location>
</feature>
<proteinExistence type="predicted"/>
<sequence length="268" mass="31030">MNVEQLCEGIKLEEGARQTIRRVLIDDQRYEQRKQQFISDRAALFDSVKLLPSYRETLLALFARLAVDAYAEYKVRGISDDIYFDTFSDLQIWSKKCYRDFGVYGIEEYGWLQEHVRLRLFRLGRLQFQPIALEQGVRAEGRTLGRGELALNVHIPEGGPLDEQSAERSFDMAKTFFRGIPSIFVCQSWLLDPQLSEVLPPTSNILKFQKNFVVYQVDRDARQAEERIFNRVCEDPSLYEAQTSLQQSAKGYLMAGNRLGSGYGIRFR</sequence>
<dbReference type="EMBL" id="JBHMDO010000029">
    <property type="protein sequence ID" value="MFB9327808.1"/>
    <property type="molecule type" value="Genomic_DNA"/>
</dbReference>
<keyword evidence="3" id="KW-0012">Acyltransferase</keyword>
<comment type="caution">
    <text evidence="3">The sequence shown here is derived from an EMBL/GenBank/DDBJ whole genome shotgun (WGS) entry which is preliminary data.</text>
</comment>
<evidence type="ECO:0000313" key="3">
    <source>
        <dbReference type="EMBL" id="MFB9327808.1"/>
    </source>
</evidence>
<dbReference type="GO" id="GO:0016746">
    <property type="term" value="F:acyltransferase activity"/>
    <property type="evidence" value="ECO:0007669"/>
    <property type="project" value="UniProtKB-KW"/>
</dbReference>